<dbReference type="SUPFAM" id="SSF51197">
    <property type="entry name" value="Clavaminate synthase-like"/>
    <property type="match status" value="1"/>
</dbReference>
<evidence type="ECO:0000313" key="4">
    <source>
        <dbReference type="Proteomes" id="UP000289738"/>
    </source>
</evidence>
<keyword evidence="1" id="KW-0175">Coiled coil</keyword>
<dbReference type="EMBL" id="SDMP01000015">
    <property type="protein sequence ID" value="RYR10670.1"/>
    <property type="molecule type" value="Genomic_DNA"/>
</dbReference>
<proteinExistence type="predicted"/>
<feature type="coiled-coil region" evidence="1">
    <location>
        <begin position="2"/>
        <end position="29"/>
    </location>
</feature>
<keyword evidence="4" id="KW-1185">Reference proteome</keyword>
<evidence type="ECO:0000313" key="3">
    <source>
        <dbReference type="EMBL" id="RYR10670.1"/>
    </source>
</evidence>
<reference evidence="3 4" key="1">
    <citation type="submission" date="2019-01" db="EMBL/GenBank/DDBJ databases">
        <title>Sequencing of cultivated peanut Arachis hypogaea provides insights into genome evolution and oil improvement.</title>
        <authorList>
            <person name="Chen X."/>
        </authorList>
    </citation>
    <scope>NUCLEOTIDE SEQUENCE [LARGE SCALE GENOMIC DNA]</scope>
    <source>
        <strain evidence="4">cv. Fuhuasheng</strain>
        <tissue evidence="3">Leaves</tissue>
    </source>
</reference>
<dbReference type="Gene3D" id="2.60.120.330">
    <property type="entry name" value="B-lactam Antibiotic, Isopenicillin N Synthase, Chain"/>
    <property type="match status" value="1"/>
</dbReference>
<name>A0A444Z919_ARAHY</name>
<dbReference type="InterPro" id="IPR044861">
    <property type="entry name" value="IPNS-like_FE2OG_OXY"/>
</dbReference>
<evidence type="ECO:0000259" key="2">
    <source>
        <dbReference type="Pfam" id="PF03171"/>
    </source>
</evidence>
<organism evidence="3 4">
    <name type="scientific">Arachis hypogaea</name>
    <name type="common">Peanut</name>
    <dbReference type="NCBI Taxonomy" id="3818"/>
    <lineage>
        <taxon>Eukaryota</taxon>
        <taxon>Viridiplantae</taxon>
        <taxon>Streptophyta</taxon>
        <taxon>Embryophyta</taxon>
        <taxon>Tracheophyta</taxon>
        <taxon>Spermatophyta</taxon>
        <taxon>Magnoliopsida</taxon>
        <taxon>eudicotyledons</taxon>
        <taxon>Gunneridae</taxon>
        <taxon>Pentapetalae</taxon>
        <taxon>rosids</taxon>
        <taxon>fabids</taxon>
        <taxon>Fabales</taxon>
        <taxon>Fabaceae</taxon>
        <taxon>Papilionoideae</taxon>
        <taxon>50 kb inversion clade</taxon>
        <taxon>dalbergioids sensu lato</taxon>
        <taxon>Dalbergieae</taxon>
        <taxon>Pterocarpus clade</taxon>
        <taxon>Arachis</taxon>
    </lineage>
</organism>
<dbReference type="Proteomes" id="UP000289738">
    <property type="component" value="Chromosome B05"/>
</dbReference>
<comment type="caution">
    <text evidence="3">The sequence shown here is derived from an EMBL/GenBank/DDBJ whole genome shotgun (WGS) entry which is preliminary data.</text>
</comment>
<accession>A0A444Z919</accession>
<evidence type="ECO:0000256" key="1">
    <source>
        <dbReference type="SAM" id="Coils"/>
    </source>
</evidence>
<protein>
    <recommendedName>
        <fullName evidence="2">Isopenicillin N synthase-like Fe(2+) 2OG dioxygenase domain-containing protein</fullName>
    </recommendedName>
</protein>
<dbReference type="Pfam" id="PF03171">
    <property type="entry name" value="2OG-FeII_Oxy"/>
    <property type="match status" value="1"/>
</dbReference>
<sequence>MERELQSKIEELEDKVEKVSQSIALQKQCGIFEALGLNPNCLKDIDCAERLFMLNHCYPPCPEPELTLGTSGHWDSSFLFSYKTKLVDFNVSMKTSGVIQIVLSSYE</sequence>
<dbReference type="InterPro" id="IPR027443">
    <property type="entry name" value="IPNS-like_sf"/>
</dbReference>
<dbReference type="AlphaFoldDB" id="A0A444Z919"/>
<feature type="domain" description="Isopenicillin N synthase-like Fe(2+) 2OG dioxygenase" evidence="2">
    <location>
        <begin position="51"/>
        <end position="80"/>
    </location>
</feature>
<gene>
    <name evidence="3" type="ORF">Ahy_B05g079147</name>
</gene>